<proteinExistence type="predicted"/>
<reference evidence="2 3" key="1">
    <citation type="submission" date="2023-11" db="EMBL/GenBank/DDBJ databases">
        <title>Coraliomargarita sp. nov., isolated from marine algae.</title>
        <authorList>
            <person name="Lee J.K."/>
            <person name="Baek J.H."/>
            <person name="Kim J.M."/>
            <person name="Choi D.G."/>
            <person name="Jeon C.O."/>
        </authorList>
    </citation>
    <scope>NUCLEOTIDE SEQUENCE [LARGE SCALE GENOMIC DNA]</scope>
    <source>
        <strain evidence="2 3">J2-16</strain>
    </source>
</reference>
<evidence type="ECO:0000313" key="3">
    <source>
        <dbReference type="Proteomes" id="UP001324993"/>
    </source>
</evidence>
<evidence type="ECO:0000259" key="1">
    <source>
        <dbReference type="Pfam" id="PF13229"/>
    </source>
</evidence>
<dbReference type="InterPro" id="IPR012334">
    <property type="entry name" value="Pectin_lyas_fold"/>
</dbReference>
<feature type="domain" description="Right handed beta helix" evidence="1">
    <location>
        <begin position="420"/>
        <end position="545"/>
    </location>
</feature>
<gene>
    <name evidence="2" type="ORF">SH580_00225</name>
</gene>
<evidence type="ECO:0000313" key="2">
    <source>
        <dbReference type="EMBL" id="WPJ96124.1"/>
    </source>
</evidence>
<dbReference type="Pfam" id="PF13229">
    <property type="entry name" value="Beta_helix"/>
    <property type="match status" value="1"/>
</dbReference>
<dbReference type="SMART" id="SM00710">
    <property type="entry name" value="PbH1"/>
    <property type="match status" value="4"/>
</dbReference>
<name>A0ABZ0RT26_9BACT</name>
<dbReference type="SUPFAM" id="SSF51126">
    <property type="entry name" value="Pectin lyase-like"/>
    <property type="match status" value="1"/>
</dbReference>
<dbReference type="InterPro" id="IPR039448">
    <property type="entry name" value="Beta_helix"/>
</dbReference>
<accession>A0ABZ0RT26</accession>
<protein>
    <submittedName>
        <fullName evidence="2">Right-handed parallel beta-helix repeat-containing protein</fullName>
    </submittedName>
</protein>
<dbReference type="Gene3D" id="2.160.20.10">
    <property type="entry name" value="Single-stranded right-handed beta-helix, Pectin lyase-like"/>
    <property type="match status" value="2"/>
</dbReference>
<dbReference type="RefSeq" id="WP_319832988.1">
    <property type="nucleotide sequence ID" value="NZ_CP138858.1"/>
</dbReference>
<sequence>MKVATSSLLAGPYPAEIAGWDEDAKAEQIAAGSAVLEYIDAALRRGERVIRIEKGDYRFDQVSEGKYPAHIVWEGLKDVTLDFQGSHFWFTEPRTGIKMIDCENVKVENLYMDWDPLPFMQGSITGMDLETGYFDVKLDAGYDEVVATRIREANSRWKMRGFIFDSETRDYKLGQIGFALNFFWDQRNEDGSYRVKFHGFYGVPLSESGMELGDSIAILGRMGRAIRSENLVNCIYEDVTLYSSPFVAFASWGGSATVYRRCKILGRPGTNRLMAGNADGINCANMEQGPLIEDCEIWNIGDDFVNVHASLARVIAQPAPDQIMTNILADRRQIDRQITLEFYTREEMQPLGTRLATLIEYVPEWEIDKASCTADLDHAWHSGTAASLGYGKTVEAHRVTLNEPFEVDGDVVVVCREFSSAGAVIRNNHFRGSAARGIRQQSPHALIENNDISYTAGPGIHLISQPSYWGEGPYVRDAKVLNNRLNHNVWFRDTASAASIVVRVLGYREQMLSKEIVIRDNQIIHSGGSGIAAGGVEGLQLLDNFIDGYGMGQPLNVRGAKPGQNFALVVDSSKDVLLDGNSVQGAGPFAEEERFIYEVEFR</sequence>
<dbReference type="Proteomes" id="UP001324993">
    <property type="component" value="Chromosome"/>
</dbReference>
<organism evidence="2 3">
    <name type="scientific">Coraliomargarita algicola</name>
    <dbReference type="NCBI Taxonomy" id="3092156"/>
    <lineage>
        <taxon>Bacteria</taxon>
        <taxon>Pseudomonadati</taxon>
        <taxon>Verrucomicrobiota</taxon>
        <taxon>Opitutia</taxon>
        <taxon>Puniceicoccales</taxon>
        <taxon>Coraliomargaritaceae</taxon>
        <taxon>Coraliomargarita</taxon>
    </lineage>
</organism>
<dbReference type="InterPro" id="IPR011050">
    <property type="entry name" value="Pectin_lyase_fold/virulence"/>
</dbReference>
<dbReference type="InterPro" id="IPR006626">
    <property type="entry name" value="PbH1"/>
</dbReference>
<keyword evidence="3" id="KW-1185">Reference proteome</keyword>
<dbReference type="EMBL" id="CP138858">
    <property type="protein sequence ID" value="WPJ96124.1"/>
    <property type="molecule type" value="Genomic_DNA"/>
</dbReference>